<name>A0A840EEG7_9BACT</name>
<evidence type="ECO:0000259" key="2">
    <source>
        <dbReference type="SMART" id="SM00867"/>
    </source>
</evidence>
<accession>A0A840EEG7</accession>
<organism evidence="3 4">
    <name type="scientific">Neolewinella aquimaris</name>
    <dbReference type="NCBI Taxonomy" id="1835722"/>
    <lineage>
        <taxon>Bacteria</taxon>
        <taxon>Pseudomonadati</taxon>
        <taxon>Bacteroidota</taxon>
        <taxon>Saprospiria</taxon>
        <taxon>Saprospirales</taxon>
        <taxon>Lewinellaceae</taxon>
        <taxon>Neolewinella</taxon>
    </lineage>
</organism>
<keyword evidence="4" id="KW-1185">Reference proteome</keyword>
<keyword evidence="1" id="KW-0732">Signal</keyword>
<evidence type="ECO:0000256" key="1">
    <source>
        <dbReference type="SAM" id="SignalP"/>
    </source>
</evidence>
<evidence type="ECO:0000313" key="4">
    <source>
        <dbReference type="Proteomes" id="UP000576209"/>
    </source>
</evidence>
<dbReference type="SUPFAM" id="SSF101874">
    <property type="entry name" value="YceI-like"/>
    <property type="match status" value="1"/>
</dbReference>
<dbReference type="Gene3D" id="2.40.128.110">
    <property type="entry name" value="Lipid/polyisoprenoid-binding, YceI-like"/>
    <property type="match status" value="1"/>
</dbReference>
<evidence type="ECO:0000313" key="3">
    <source>
        <dbReference type="EMBL" id="MBB4079336.1"/>
    </source>
</evidence>
<dbReference type="AlphaFoldDB" id="A0A840EEG7"/>
<dbReference type="EMBL" id="JACIFF010000004">
    <property type="protein sequence ID" value="MBB4079336.1"/>
    <property type="molecule type" value="Genomic_DNA"/>
</dbReference>
<proteinExistence type="predicted"/>
<feature type="chain" id="PRO_5032616241" evidence="1">
    <location>
        <begin position="24"/>
        <end position="192"/>
    </location>
</feature>
<protein>
    <submittedName>
        <fullName evidence="3">Polyisoprenoid-binding protein YceI</fullName>
    </submittedName>
</protein>
<dbReference type="InterPro" id="IPR036761">
    <property type="entry name" value="TTHA0802/YceI-like_sf"/>
</dbReference>
<reference evidence="3 4" key="1">
    <citation type="submission" date="2020-08" db="EMBL/GenBank/DDBJ databases">
        <title>Genomic Encyclopedia of Type Strains, Phase IV (KMG-IV): sequencing the most valuable type-strain genomes for metagenomic binning, comparative biology and taxonomic classification.</title>
        <authorList>
            <person name="Goeker M."/>
        </authorList>
    </citation>
    <scope>NUCLEOTIDE SEQUENCE [LARGE SCALE GENOMIC DNA]</scope>
    <source>
        <strain evidence="3 4">DSM 105137</strain>
    </source>
</reference>
<feature type="signal peptide" evidence="1">
    <location>
        <begin position="1"/>
        <end position="23"/>
    </location>
</feature>
<dbReference type="RefSeq" id="WP_183495586.1">
    <property type="nucleotide sequence ID" value="NZ_JACIFF010000004.1"/>
</dbReference>
<sequence length="192" mass="20930">MLKSILLLSAFALLTTADTVTVAVDTAASEIAWKAYKVTGNHTGTISIKEGQLEFTDTLLTGGSFTIDMPTIAVTDLSGDSKGRLEGHLKSDDFFGVENHPEATFVITNVVSRGLPGDYRITGDLTIKEHTKSIRFNTKVTETDGFYTAEADLTLDRTDFDVRYGSGSFIENLGDKTIYDEFELAVTLVTKQ</sequence>
<feature type="domain" description="Lipid/polyisoprenoid-binding YceI-like" evidence="2">
    <location>
        <begin position="21"/>
        <end position="191"/>
    </location>
</feature>
<dbReference type="Proteomes" id="UP000576209">
    <property type="component" value="Unassembled WGS sequence"/>
</dbReference>
<gene>
    <name evidence="3" type="ORF">GGR28_001956</name>
</gene>
<dbReference type="PANTHER" id="PTHR34406:SF1">
    <property type="entry name" value="PROTEIN YCEI"/>
    <property type="match status" value="1"/>
</dbReference>
<dbReference type="SMART" id="SM00867">
    <property type="entry name" value="YceI"/>
    <property type="match status" value="1"/>
</dbReference>
<dbReference type="PANTHER" id="PTHR34406">
    <property type="entry name" value="PROTEIN YCEI"/>
    <property type="match status" value="1"/>
</dbReference>
<comment type="caution">
    <text evidence="3">The sequence shown here is derived from an EMBL/GenBank/DDBJ whole genome shotgun (WGS) entry which is preliminary data.</text>
</comment>
<dbReference type="InterPro" id="IPR007372">
    <property type="entry name" value="Lipid/polyisoprenoid-bd_YceI"/>
</dbReference>
<dbReference type="Pfam" id="PF04264">
    <property type="entry name" value="YceI"/>
    <property type="match status" value="1"/>
</dbReference>